<accession>A0ABX3NYP8</accession>
<name>A0ABX3NYP8_9BACT</name>
<keyword evidence="1" id="KW-0472">Membrane</keyword>
<reference evidence="2 3" key="1">
    <citation type="submission" date="2016-04" db="EMBL/GenBank/DDBJ databases">
        <authorList>
            <person name="Chen L."/>
            <person name="Zhuang W."/>
            <person name="Wang G."/>
        </authorList>
    </citation>
    <scope>NUCLEOTIDE SEQUENCE [LARGE SCALE GENOMIC DNA]</scope>
    <source>
        <strain evidence="3">GR20</strain>
    </source>
</reference>
<protein>
    <submittedName>
        <fullName evidence="2">Uncharacterized protein</fullName>
    </submittedName>
</protein>
<comment type="caution">
    <text evidence="2">The sequence shown here is derived from an EMBL/GenBank/DDBJ whole genome shotgun (WGS) entry which is preliminary data.</text>
</comment>
<keyword evidence="1" id="KW-0812">Transmembrane</keyword>
<evidence type="ECO:0000256" key="1">
    <source>
        <dbReference type="SAM" id="Phobius"/>
    </source>
</evidence>
<evidence type="ECO:0000313" key="2">
    <source>
        <dbReference type="EMBL" id="OQP49519.1"/>
    </source>
</evidence>
<evidence type="ECO:0000313" key="3">
    <source>
        <dbReference type="Proteomes" id="UP000192277"/>
    </source>
</evidence>
<organism evidence="2 3">
    <name type="scientific">Niastella koreensis</name>
    <dbReference type="NCBI Taxonomy" id="354356"/>
    <lineage>
        <taxon>Bacteria</taxon>
        <taxon>Pseudomonadati</taxon>
        <taxon>Bacteroidota</taxon>
        <taxon>Chitinophagia</taxon>
        <taxon>Chitinophagales</taxon>
        <taxon>Chitinophagaceae</taxon>
        <taxon>Niastella</taxon>
    </lineage>
</organism>
<dbReference type="Proteomes" id="UP000192277">
    <property type="component" value="Unassembled WGS sequence"/>
</dbReference>
<keyword evidence="1" id="KW-1133">Transmembrane helix</keyword>
<dbReference type="RefSeq" id="WP_014220092.1">
    <property type="nucleotide sequence ID" value="NZ_LWBO01000010.1"/>
</dbReference>
<gene>
    <name evidence="2" type="ORF">A4D02_28405</name>
</gene>
<proteinExistence type="predicted"/>
<keyword evidence="3" id="KW-1185">Reference proteome</keyword>
<feature type="transmembrane region" description="Helical" evidence="1">
    <location>
        <begin position="69"/>
        <end position="90"/>
    </location>
</feature>
<feature type="transmembrane region" description="Helical" evidence="1">
    <location>
        <begin position="43"/>
        <end position="62"/>
    </location>
</feature>
<dbReference type="EMBL" id="LWBO01000010">
    <property type="protein sequence ID" value="OQP49519.1"/>
    <property type="molecule type" value="Genomic_DNA"/>
</dbReference>
<sequence>MNKTFYIILIFFLGLSAASTLLQSIIRMQLGGQMFFLASFSKWFLTSSITALAGSIFLLKYYHFKKYRFVFITGIISVACNFGFAILAFII</sequence>